<evidence type="ECO:0000313" key="4">
    <source>
        <dbReference type="Proteomes" id="UP001056455"/>
    </source>
</evidence>
<dbReference type="InterPro" id="IPR005545">
    <property type="entry name" value="YCII"/>
</dbReference>
<dbReference type="Pfam" id="PF03795">
    <property type="entry name" value="YCII"/>
    <property type="match status" value="1"/>
</dbReference>
<dbReference type="EMBL" id="CP099489">
    <property type="protein sequence ID" value="USQ81085.1"/>
    <property type="molecule type" value="Genomic_DNA"/>
</dbReference>
<dbReference type="InterPro" id="IPR011008">
    <property type="entry name" value="Dimeric_a/b-barrel"/>
</dbReference>
<dbReference type="SUPFAM" id="SSF54909">
    <property type="entry name" value="Dimeric alpha+beta barrel"/>
    <property type="match status" value="1"/>
</dbReference>
<keyword evidence="4" id="KW-1185">Reference proteome</keyword>
<dbReference type="Proteomes" id="UP001056455">
    <property type="component" value="Chromosome"/>
</dbReference>
<organism evidence="3 4">
    <name type="scientific">Ornithinimicrobium faecis</name>
    <dbReference type="NCBI Taxonomy" id="2934158"/>
    <lineage>
        <taxon>Bacteria</taxon>
        <taxon>Bacillati</taxon>
        <taxon>Actinomycetota</taxon>
        <taxon>Actinomycetes</taxon>
        <taxon>Micrococcales</taxon>
        <taxon>Ornithinimicrobiaceae</taxon>
        <taxon>Ornithinimicrobium</taxon>
    </lineage>
</organism>
<evidence type="ECO:0000259" key="2">
    <source>
        <dbReference type="Pfam" id="PF03795"/>
    </source>
</evidence>
<name>A0ABY4YWG8_9MICO</name>
<comment type="similarity">
    <text evidence="1">Belongs to the YciI family.</text>
</comment>
<dbReference type="PANTHER" id="PTHR35174">
    <property type="entry name" value="BLL7171 PROTEIN-RELATED"/>
    <property type="match status" value="1"/>
</dbReference>
<protein>
    <submittedName>
        <fullName evidence="3">YciI family protein</fullName>
    </submittedName>
</protein>
<sequence>MTQYLIAFNDEWVPAHTGEELRAKSAASLAVTEAMTQAGVFVFGDGGLDASTALCSVAARDGEPVFTDGPFVETKEHLGGFCVIEVADDESARHWAGRLAVALDWPQEVHRFPSRAEILGADDRLED</sequence>
<evidence type="ECO:0000313" key="3">
    <source>
        <dbReference type="EMBL" id="USQ81085.1"/>
    </source>
</evidence>
<dbReference type="Gene3D" id="3.30.70.1060">
    <property type="entry name" value="Dimeric alpha+beta barrel"/>
    <property type="match status" value="1"/>
</dbReference>
<feature type="domain" description="YCII-related" evidence="2">
    <location>
        <begin position="14"/>
        <end position="98"/>
    </location>
</feature>
<dbReference type="RefSeq" id="WP_252594469.1">
    <property type="nucleotide sequence ID" value="NZ_CP099489.1"/>
</dbReference>
<dbReference type="PANTHER" id="PTHR35174:SF3">
    <property type="entry name" value="BLL7171 PROTEIN"/>
    <property type="match status" value="1"/>
</dbReference>
<accession>A0ABY4YWG8</accession>
<proteinExistence type="inferred from homology"/>
<reference evidence="3" key="1">
    <citation type="submission" date="2022-06" db="EMBL/GenBank/DDBJ databases">
        <title>Ornithinimicrobium HY1793.</title>
        <authorList>
            <person name="Huang Y."/>
        </authorList>
    </citation>
    <scope>NUCLEOTIDE SEQUENCE</scope>
    <source>
        <strain evidence="3">HY1793</strain>
    </source>
</reference>
<evidence type="ECO:0000256" key="1">
    <source>
        <dbReference type="ARBA" id="ARBA00007689"/>
    </source>
</evidence>
<gene>
    <name evidence="3" type="ORF">NF556_05420</name>
</gene>